<reference evidence="2 3" key="1">
    <citation type="submission" date="2016-10" db="EMBL/GenBank/DDBJ databases">
        <authorList>
            <person name="de Groot N.N."/>
        </authorList>
    </citation>
    <scope>NUCLEOTIDE SEQUENCE [LARGE SCALE GENOMIC DNA]</scope>
    <source>
        <strain evidence="2 3">DSM 16981</strain>
    </source>
</reference>
<dbReference type="PANTHER" id="PTHR30189">
    <property type="entry name" value="LPS-ASSEMBLY PROTEIN"/>
    <property type="match status" value="1"/>
</dbReference>
<dbReference type="STRING" id="349095.SAMN05660299_01497"/>
<gene>
    <name evidence="2" type="ORF">SAMN05660299_01497</name>
</gene>
<accession>A0A1G9VWZ0</accession>
<dbReference type="GO" id="GO:1990351">
    <property type="term" value="C:transporter complex"/>
    <property type="evidence" value="ECO:0007669"/>
    <property type="project" value="TreeGrafter"/>
</dbReference>
<evidence type="ECO:0000313" key="3">
    <source>
        <dbReference type="Proteomes" id="UP000199309"/>
    </source>
</evidence>
<dbReference type="EMBL" id="FNHQ01000013">
    <property type="protein sequence ID" value="SDM76730.1"/>
    <property type="molecule type" value="Genomic_DNA"/>
</dbReference>
<proteinExistence type="predicted"/>
<dbReference type="AlphaFoldDB" id="A0A1G9VWZ0"/>
<name>A0A1G9VWZ0_9FIRM</name>
<dbReference type="RefSeq" id="WP_091650077.1">
    <property type="nucleotide sequence ID" value="NZ_FNHQ01000013.1"/>
</dbReference>
<organism evidence="2 3">
    <name type="scientific">Megasphaera paucivorans</name>
    <dbReference type="NCBI Taxonomy" id="349095"/>
    <lineage>
        <taxon>Bacteria</taxon>
        <taxon>Bacillati</taxon>
        <taxon>Bacillota</taxon>
        <taxon>Negativicutes</taxon>
        <taxon>Veillonellales</taxon>
        <taxon>Veillonellaceae</taxon>
        <taxon>Megasphaera</taxon>
    </lineage>
</organism>
<keyword evidence="1" id="KW-0732">Signal</keyword>
<protein>
    <submittedName>
        <fullName evidence="2">LPS-assembly protein</fullName>
    </submittedName>
</protein>
<sequence>MKKNLAVFILAAAVPFALPVFADQDAADAGSVMDKTAWVTKSTADQVNKKEKKEKTVDPVNLDWASRRYDIVLPQQPVKVAADSLYMRSQDGYVQGRGNVDIQQGIDEFHSNYVEGNTKTKMYYIPGPAVWIQGETALDGSGITYDGNTHSGKVEKIAGFIAANVYIRGTDGELADGNGYMKHGLITTPHAVAETPDYYLTGDDIHIYPGVKFTSENTTLWFKHIRILTYGHYEGNLDSQHKTNTTLFSLLPRPRYTSDDGFGVYGGATLPLNADETFQFEFQYAIYTKGGFQPTALFIRDTNIGRFTLGYSTEESTQSTDRVWAKKFPELTYYMPRIVFGSTGIYMDNSASWGRWAEDGVETGTHKDFQTEISHTPLPLWKQANIRFFAGYRKDLYSTNDAIVRDPYTGVVLNQGINDRLWTSWWYTRHNMSGVTPYRFDTIDHPRQKGVSIGYKLTPLDTFILTFDKDLDTDQVADRDFTWVRDMHSFVATITWESVSRSWDFQLVAKDFF</sequence>
<dbReference type="GO" id="GO:0009279">
    <property type="term" value="C:cell outer membrane"/>
    <property type="evidence" value="ECO:0007669"/>
    <property type="project" value="TreeGrafter"/>
</dbReference>
<dbReference type="Proteomes" id="UP000199309">
    <property type="component" value="Unassembled WGS sequence"/>
</dbReference>
<evidence type="ECO:0000313" key="2">
    <source>
        <dbReference type="EMBL" id="SDM76730.1"/>
    </source>
</evidence>
<dbReference type="OrthoDB" id="1629906at2"/>
<evidence type="ECO:0000256" key="1">
    <source>
        <dbReference type="SAM" id="SignalP"/>
    </source>
</evidence>
<feature type="signal peptide" evidence="1">
    <location>
        <begin position="1"/>
        <end position="22"/>
    </location>
</feature>
<keyword evidence="3" id="KW-1185">Reference proteome</keyword>
<dbReference type="PANTHER" id="PTHR30189:SF1">
    <property type="entry name" value="LPS-ASSEMBLY PROTEIN LPTD"/>
    <property type="match status" value="1"/>
</dbReference>
<dbReference type="InterPro" id="IPR050218">
    <property type="entry name" value="LptD"/>
</dbReference>
<feature type="chain" id="PRO_5011552403" evidence="1">
    <location>
        <begin position="23"/>
        <end position="513"/>
    </location>
</feature>